<keyword evidence="10" id="KW-0408">Iron</keyword>
<evidence type="ECO:0000256" key="8">
    <source>
        <dbReference type="ARBA" id="ARBA00022801"/>
    </source>
</evidence>
<dbReference type="CDD" id="cd00077">
    <property type="entry name" value="HDc"/>
    <property type="match status" value="1"/>
</dbReference>
<keyword evidence="8" id="KW-0378">Hydrolase</keyword>
<keyword evidence="11 14" id="KW-0520">NAD</keyword>
<dbReference type="InterPro" id="IPR003607">
    <property type="entry name" value="HD/PDEase_dom"/>
</dbReference>
<comment type="catalytic activity">
    <reaction evidence="13">
        <text>P(1),P(4)-bis(5'-adenosyl) tetraphosphate + H2O = 2 ADP + 2 H(+)</text>
        <dbReference type="Rhea" id="RHEA:24252"/>
        <dbReference type="ChEBI" id="CHEBI:15377"/>
        <dbReference type="ChEBI" id="CHEBI:15378"/>
        <dbReference type="ChEBI" id="CHEBI:58141"/>
        <dbReference type="ChEBI" id="CHEBI:456216"/>
        <dbReference type="EC" id="3.6.1.41"/>
    </reaction>
</comment>
<dbReference type="InterPro" id="IPR005248">
    <property type="entry name" value="NadD/NMNAT"/>
</dbReference>
<dbReference type="GO" id="GO:0046872">
    <property type="term" value="F:metal ion binding"/>
    <property type="evidence" value="ECO:0007669"/>
    <property type="project" value="UniProtKB-KW"/>
</dbReference>
<reference evidence="17 18" key="1">
    <citation type="journal article" date="2020" name="Int. J. Syst. Evol. Microbiol.">
        <title>Description of Erysipelothrix piscisicarius sp. nov., an emergent fish pathogen, and assessment of virulence using a tiger barb (Puntigrus tetrazona) infection model.</title>
        <authorList>
            <person name="Pomaranski E.K."/>
            <person name="Griffin M.J."/>
            <person name="Camus A.C."/>
            <person name="Armwood A.R."/>
            <person name="Shelley J."/>
            <person name="Waldbieser G.C."/>
            <person name="LaFrentz B.R."/>
            <person name="Garcia J.C."/>
            <person name="Yanong R."/>
            <person name="Soto E."/>
        </authorList>
    </citation>
    <scope>NUCLEOTIDE SEQUENCE [LARGE SCALE GENOMIC DNA]</scope>
    <source>
        <strain evidence="17 18">15TAL0474</strain>
    </source>
</reference>
<dbReference type="SUPFAM" id="SSF52374">
    <property type="entry name" value="Nucleotidylyl transferase"/>
    <property type="match status" value="1"/>
</dbReference>
<dbReference type="GO" id="GO:0008803">
    <property type="term" value="F:bis(5'-nucleosyl)-tetraphosphatase (symmetrical) activity"/>
    <property type="evidence" value="ECO:0007669"/>
    <property type="project" value="UniProtKB-EC"/>
</dbReference>
<feature type="domain" description="HD" evidence="16">
    <location>
        <begin position="189"/>
        <end position="299"/>
    </location>
</feature>
<evidence type="ECO:0000256" key="4">
    <source>
        <dbReference type="ARBA" id="ARBA00022679"/>
    </source>
</evidence>
<dbReference type="PANTHER" id="PTHR39321:SF3">
    <property type="entry name" value="PHOSPHOPANTETHEINE ADENYLYLTRANSFERASE"/>
    <property type="match status" value="1"/>
</dbReference>
<dbReference type="InterPro" id="IPR005249">
    <property type="entry name" value="YqeK"/>
</dbReference>
<evidence type="ECO:0000256" key="10">
    <source>
        <dbReference type="ARBA" id="ARBA00023004"/>
    </source>
</evidence>
<dbReference type="Pfam" id="PF01966">
    <property type="entry name" value="HD"/>
    <property type="match status" value="1"/>
</dbReference>
<evidence type="ECO:0000256" key="2">
    <source>
        <dbReference type="ARBA" id="ARBA00005019"/>
    </source>
</evidence>
<dbReference type="NCBIfam" id="TIGR00488">
    <property type="entry name" value="bis(5'-nucleosyl)-tetraphosphatase (symmetrical) YqeK"/>
    <property type="match status" value="1"/>
</dbReference>
<comment type="function">
    <text evidence="1 14">Catalyzes the reversible adenylation of nicotinate mononucleotide (NaMN) to nicotinic acid adenine dinucleotide (NaAD).</text>
</comment>
<dbReference type="CDD" id="cd02165">
    <property type="entry name" value="NMNAT"/>
    <property type="match status" value="1"/>
</dbReference>
<dbReference type="Proteomes" id="UP000278804">
    <property type="component" value="Chromosome"/>
</dbReference>
<dbReference type="AlphaFoldDB" id="A0A3Q8S7N8"/>
<comment type="catalytic activity">
    <reaction evidence="12 14">
        <text>nicotinate beta-D-ribonucleotide + ATP + H(+) = deamido-NAD(+) + diphosphate</text>
        <dbReference type="Rhea" id="RHEA:22860"/>
        <dbReference type="ChEBI" id="CHEBI:15378"/>
        <dbReference type="ChEBI" id="CHEBI:30616"/>
        <dbReference type="ChEBI" id="CHEBI:33019"/>
        <dbReference type="ChEBI" id="CHEBI:57502"/>
        <dbReference type="ChEBI" id="CHEBI:58437"/>
        <dbReference type="EC" id="2.7.7.18"/>
    </reaction>
</comment>
<dbReference type="SUPFAM" id="SSF109604">
    <property type="entry name" value="HD-domain/PDEase-like"/>
    <property type="match status" value="1"/>
</dbReference>
<keyword evidence="4 14" id="KW-0808">Transferase</keyword>
<organism evidence="17 18">
    <name type="scientific">Erysipelothrix piscisicarius</name>
    <dbReference type="NCBI Taxonomy" id="2485784"/>
    <lineage>
        <taxon>Bacteria</taxon>
        <taxon>Bacillati</taxon>
        <taxon>Bacillota</taxon>
        <taxon>Erysipelotrichia</taxon>
        <taxon>Erysipelotrichales</taxon>
        <taxon>Erysipelotrichaceae</taxon>
        <taxon>Erysipelothrix</taxon>
    </lineage>
</organism>
<keyword evidence="3 14" id="KW-0662">Pyridine nucleotide biosynthesis</keyword>
<evidence type="ECO:0000256" key="5">
    <source>
        <dbReference type="ARBA" id="ARBA00022695"/>
    </source>
</evidence>
<evidence type="ECO:0000259" key="15">
    <source>
        <dbReference type="Pfam" id="PF01467"/>
    </source>
</evidence>
<feature type="domain" description="Cytidyltransferase-like" evidence="15">
    <location>
        <begin position="6"/>
        <end position="156"/>
    </location>
</feature>
<proteinExistence type="inferred from homology"/>
<dbReference type="GO" id="GO:0005524">
    <property type="term" value="F:ATP binding"/>
    <property type="evidence" value="ECO:0007669"/>
    <property type="project" value="UniProtKB-KW"/>
</dbReference>
<comment type="pathway">
    <text evidence="2 14">Cofactor biosynthesis; NAD(+) biosynthesis; deamido-NAD(+) from nicotinate D-ribonucleotide: step 1/1.</text>
</comment>
<evidence type="ECO:0000256" key="9">
    <source>
        <dbReference type="ARBA" id="ARBA00022840"/>
    </source>
</evidence>
<keyword evidence="7 14" id="KW-0547">Nucleotide-binding</keyword>
<dbReference type="InterPro" id="IPR004821">
    <property type="entry name" value="Cyt_trans-like"/>
</dbReference>
<dbReference type="KEGG" id="eri:EEI45_05515"/>
<dbReference type="HAMAP" id="MF_00244">
    <property type="entry name" value="NaMN_adenylyltr"/>
    <property type="match status" value="1"/>
</dbReference>
<evidence type="ECO:0000256" key="11">
    <source>
        <dbReference type="ARBA" id="ARBA00023027"/>
    </source>
</evidence>
<dbReference type="GO" id="GO:0009435">
    <property type="term" value="P:NAD+ biosynthetic process"/>
    <property type="evidence" value="ECO:0007669"/>
    <property type="project" value="UniProtKB-UniRule"/>
</dbReference>
<dbReference type="NCBIfam" id="TIGR00125">
    <property type="entry name" value="cyt_tran_rel"/>
    <property type="match status" value="1"/>
</dbReference>
<dbReference type="RefSeq" id="WP_125164453.1">
    <property type="nucleotide sequence ID" value="NZ_CP034234.1"/>
</dbReference>
<keyword evidence="9 14" id="KW-0067">ATP-binding</keyword>
<dbReference type="Gene3D" id="3.40.50.620">
    <property type="entry name" value="HUPs"/>
    <property type="match status" value="1"/>
</dbReference>
<dbReference type="EMBL" id="CP034234">
    <property type="protein sequence ID" value="AZK44275.1"/>
    <property type="molecule type" value="Genomic_DNA"/>
</dbReference>
<dbReference type="Pfam" id="PF01467">
    <property type="entry name" value="CTP_transf_like"/>
    <property type="match status" value="1"/>
</dbReference>
<evidence type="ECO:0000256" key="6">
    <source>
        <dbReference type="ARBA" id="ARBA00022723"/>
    </source>
</evidence>
<evidence type="ECO:0000256" key="12">
    <source>
        <dbReference type="ARBA" id="ARBA00048721"/>
    </source>
</evidence>
<dbReference type="InterPro" id="IPR014729">
    <property type="entry name" value="Rossmann-like_a/b/a_fold"/>
</dbReference>
<dbReference type="InterPro" id="IPR006674">
    <property type="entry name" value="HD_domain"/>
</dbReference>
<evidence type="ECO:0000259" key="16">
    <source>
        <dbReference type="Pfam" id="PF01966"/>
    </source>
</evidence>
<evidence type="ECO:0000256" key="7">
    <source>
        <dbReference type="ARBA" id="ARBA00022741"/>
    </source>
</evidence>
<keyword evidence="5 14" id="KW-0548">Nucleotidyltransferase</keyword>
<evidence type="ECO:0000256" key="1">
    <source>
        <dbReference type="ARBA" id="ARBA00002324"/>
    </source>
</evidence>
<evidence type="ECO:0000313" key="17">
    <source>
        <dbReference type="EMBL" id="AZK44275.1"/>
    </source>
</evidence>
<keyword evidence="6" id="KW-0479">Metal-binding</keyword>
<sequence length="336" mass="38784">MRKIILFGGSFDPIHDGHLTMAKHALKQRNADELWFIVSAQNPFKEGSSAFHHRFEMVKLMTRPFKKMKVLDLESRMPLPSYSIDTVRVLKAQYNDCEFEWLIGSDQLPTLNQWKAFDELRQQVQFVIYSRDSNVDTQFPRVIGPVLPISSTEIRKGFITKTAPCVLQYMTERGLYLDEILRNRVSMRRYEHVLRVKDLALEIAAVHHVDAHRVALACMIHDLCKEDSDEILLNIMKATFPHHIDLHSAFYHGFAAASELSKKYYVRDKQVLNAVRGHVNGASTHKIGIILYIADKCERGRGYDSEPLISLSKRNLVEGFQEVKRAQGAYLRRNNE</sequence>
<evidence type="ECO:0000256" key="14">
    <source>
        <dbReference type="HAMAP-Rule" id="MF_00244"/>
    </source>
</evidence>
<keyword evidence="18" id="KW-1185">Reference proteome</keyword>
<evidence type="ECO:0000256" key="3">
    <source>
        <dbReference type="ARBA" id="ARBA00022642"/>
    </source>
</evidence>
<gene>
    <name evidence="14 17" type="primary">nadD</name>
    <name evidence="17" type="ORF">EEI45_05515</name>
</gene>
<evidence type="ECO:0000313" key="18">
    <source>
        <dbReference type="Proteomes" id="UP000278804"/>
    </source>
</evidence>
<dbReference type="Gene3D" id="1.10.3210.10">
    <property type="entry name" value="Hypothetical protein af1432"/>
    <property type="match status" value="1"/>
</dbReference>
<name>A0A3Q8S7N8_9FIRM</name>
<dbReference type="NCBIfam" id="TIGR00482">
    <property type="entry name" value="nicotinate (nicotinamide) nucleotide adenylyltransferase"/>
    <property type="match status" value="1"/>
</dbReference>
<protein>
    <recommendedName>
        <fullName evidence="14">Probable nicotinate-nucleotide adenylyltransferase</fullName>
        <ecNumber evidence="14">2.7.7.18</ecNumber>
    </recommendedName>
    <alternativeName>
        <fullName evidence="14">Deamido-NAD(+) diphosphorylase</fullName>
    </alternativeName>
    <alternativeName>
        <fullName evidence="14">Deamido-NAD(+) pyrophosphorylase</fullName>
    </alternativeName>
    <alternativeName>
        <fullName evidence="14">Nicotinate mononucleotide adenylyltransferase</fullName>
        <shortName evidence="14">NaMN adenylyltransferase</shortName>
    </alternativeName>
</protein>
<dbReference type="PANTHER" id="PTHR39321">
    <property type="entry name" value="NICOTINATE-NUCLEOTIDE ADENYLYLTRANSFERASE-RELATED"/>
    <property type="match status" value="1"/>
</dbReference>
<dbReference type="GO" id="GO:0004515">
    <property type="term" value="F:nicotinate-nucleotide adenylyltransferase activity"/>
    <property type="evidence" value="ECO:0007669"/>
    <property type="project" value="UniProtKB-UniRule"/>
</dbReference>
<accession>A0A3Q8S7N8</accession>
<dbReference type="EC" id="2.7.7.18" evidence="14"/>
<dbReference type="UniPathway" id="UPA00253">
    <property type="reaction ID" value="UER00332"/>
</dbReference>
<comment type="similarity">
    <text evidence="14">Belongs to the NadD family.</text>
</comment>
<evidence type="ECO:0000256" key="13">
    <source>
        <dbReference type="ARBA" id="ARBA00049417"/>
    </source>
</evidence>